<reference evidence="3 4" key="2">
    <citation type="journal article" date="2016" name="Appl. Microbiol. Biotechnol.">
        <title>Mutations improving production and secretion of extracellular lipase by Burkholderia glumae PG1.</title>
        <authorList>
            <person name="Knapp A."/>
            <person name="Voget S."/>
            <person name="Gao R."/>
            <person name="Zaburannyi N."/>
            <person name="Krysciak D."/>
            <person name="Breuer M."/>
            <person name="Hauer B."/>
            <person name="Streit W.R."/>
            <person name="Muller R."/>
            <person name="Daniel R."/>
            <person name="Jaeger K.E."/>
        </authorList>
    </citation>
    <scope>NUCLEOTIDE SEQUENCE [LARGE SCALE GENOMIC DNA]</scope>
    <source>
        <strain evidence="3 4">PG1</strain>
    </source>
</reference>
<feature type="domain" description="HTH cro/C1-type" evidence="2">
    <location>
        <begin position="16"/>
        <end position="70"/>
    </location>
</feature>
<dbReference type="Pfam" id="PF01381">
    <property type="entry name" value="HTH_3"/>
    <property type="match status" value="1"/>
</dbReference>
<dbReference type="KEGG" id="bgp:BGL_2c05870"/>
<dbReference type="CDD" id="cd02209">
    <property type="entry name" value="cupin_XRE_C"/>
    <property type="match status" value="1"/>
</dbReference>
<dbReference type="GO" id="GO:0005829">
    <property type="term" value="C:cytosol"/>
    <property type="evidence" value="ECO:0007669"/>
    <property type="project" value="TreeGrafter"/>
</dbReference>
<dbReference type="EMBL" id="CP002581">
    <property type="protein sequence ID" value="AJK48671.1"/>
    <property type="molecule type" value="Genomic_DNA"/>
</dbReference>
<proteinExistence type="predicted"/>
<dbReference type="PANTHER" id="PTHR46797:SF10">
    <property type="entry name" value="BLR1115 PROTEIN"/>
    <property type="match status" value="1"/>
</dbReference>
<dbReference type="InterPro" id="IPR001387">
    <property type="entry name" value="Cro/C1-type_HTH"/>
</dbReference>
<dbReference type="GO" id="GO:0003700">
    <property type="term" value="F:DNA-binding transcription factor activity"/>
    <property type="evidence" value="ECO:0007669"/>
    <property type="project" value="TreeGrafter"/>
</dbReference>
<dbReference type="AlphaFoldDB" id="A0A0B6S8T6"/>
<evidence type="ECO:0000313" key="3">
    <source>
        <dbReference type="EMBL" id="AJK48671.1"/>
    </source>
</evidence>
<dbReference type="HOGENOM" id="CLU_085376_4_0_4"/>
<sequence>MYTIVDDIDQRIGARIRAERERRGWSLTDLARQSGVSRAMIHKIERGESSPTATSLAKLAGAFNLTMSALLALAELAEGRLLRADDQPVWVDPQSGYVRRHVSPKSVSPLTLVEIDLPPGAEIPMPASAYLQMQQLIWVLDGELVFVEGGEPQRLRAGDCLEVGPPGDCVFRNDGRASCKYAVIVLRKP</sequence>
<dbReference type="SUPFAM" id="SSF51182">
    <property type="entry name" value="RmlC-like cupins"/>
    <property type="match status" value="1"/>
</dbReference>
<keyword evidence="4" id="KW-1185">Reference proteome</keyword>
<dbReference type="CDD" id="cd00093">
    <property type="entry name" value="HTH_XRE"/>
    <property type="match status" value="1"/>
</dbReference>
<evidence type="ECO:0000256" key="1">
    <source>
        <dbReference type="ARBA" id="ARBA00023125"/>
    </source>
</evidence>
<dbReference type="Pfam" id="PF07883">
    <property type="entry name" value="Cupin_2"/>
    <property type="match status" value="1"/>
</dbReference>
<dbReference type="InterPro" id="IPR050807">
    <property type="entry name" value="TransReg_Diox_bact_type"/>
</dbReference>
<dbReference type="SUPFAM" id="SSF47413">
    <property type="entry name" value="lambda repressor-like DNA-binding domains"/>
    <property type="match status" value="1"/>
</dbReference>
<dbReference type="Gene3D" id="2.60.120.10">
    <property type="entry name" value="Jelly Rolls"/>
    <property type="match status" value="1"/>
</dbReference>
<name>A0A0B6S8T6_BURPL</name>
<gene>
    <name evidence="3" type="ORF">BGL_2c05870</name>
</gene>
<dbReference type="PANTHER" id="PTHR46797">
    <property type="entry name" value="HTH-TYPE TRANSCRIPTIONAL REGULATOR"/>
    <property type="match status" value="1"/>
</dbReference>
<dbReference type="OrthoDB" id="73827at2"/>
<evidence type="ECO:0000313" key="4">
    <source>
        <dbReference type="Proteomes" id="UP000031838"/>
    </source>
</evidence>
<reference evidence="4" key="1">
    <citation type="submission" date="2011-03" db="EMBL/GenBank/DDBJ databases">
        <authorList>
            <person name="Voget S."/>
            <person name="Streit W.R."/>
            <person name="Jaeger K.E."/>
            <person name="Daniel R."/>
        </authorList>
    </citation>
    <scope>NUCLEOTIDE SEQUENCE [LARGE SCALE GENOMIC DNA]</scope>
    <source>
        <strain evidence="4">PG1</strain>
    </source>
</reference>
<dbReference type="Proteomes" id="UP000031838">
    <property type="component" value="Chromosome 2"/>
</dbReference>
<dbReference type="PROSITE" id="PS50943">
    <property type="entry name" value="HTH_CROC1"/>
    <property type="match status" value="1"/>
</dbReference>
<keyword evidence="1" id="KW-0238">DNA-binding</keyword>
<dbReference type="RefSeq" id="WP_042627268.1">
    <property type="nucleotide sequence ID" value="NZ_BSTO01000014.1"/>
</dbReference>
<dbReference type="InterPro" id="IPR011051">
    <property type="entry name" value="RmlC_Cupin_sf"/>
</dbReference>
<dbReference type="KEGG" id="bpla:bpln_2g06450"/>
<organism evidence="3 4">
    <name type="scientific">Burkholderia plantarii</name>
    <dbReference type="NCBI Taxonomy" id="41899"/>
    <lineage>
        <taxon>Bacteria</taxon>
        <taxon>Pseudomonadati</taxon>
        <taxon>Pseudomonadota</taxon>
        <taxon>Betaproteobacteria</taxon>
        <taxon>Burkholderiales</taxon>
        <taxon>Burkholderiaceae</taxon>
        <taxon>Burkholderia</taxon>
    </lineage>
</organism>
<dbReference type="GO" id="GO:0003677">
    <property type="term" value="F:DNA binding"/>
    <property type="evidence" value="ECO:0007669"/>
    <property type="project" value="UniProtKB-KW"/>
</dbReference>
<dbReference type="InterPro" id="IPR010982">
    <property type="entry name" value="Lambda_DNA-bd_dom_sf"/>
</dbReference>
<accession>A0A0B6S8T6</accession>
<evidence type="ECO:0000259" key="2">
    <source>
        <dbReference type="PROSITE" id="PS50943"/>
    </source>
</evidence>
<dbReference type="SMART" id="SM00530">
    <property type="entry name" value="HTH_XRE"/>
    <property type="match status" value="1"/>
</dbReference>
<dbReference type="Gene3D" id="1.10.260.40">
    <property type="entry name" value="lambda repressor-like DNA-binding domains"/>
    <property type="match status" value="1"/>
</dbReference>
<dbReference type="InterPro" id="IPR013096">
    <property type="entry name" value="Cupin_2"/>
</dbReference>
<dbReference type="InterPro" id="IPR014710">
    <property type="entry name" value="RmlC-like_jellyroll"/>
</dbReference>
<protein>
    <recommendedName>
        <fullName evidence="2">HTH cro/C1-type domain-containing protein</fullName>
    </recommendedName>
</protein>